<reference evidence="1" key="1">
    <citation type="journal article" date="2023" name="G3 (Bethesda)">
        <title>A reference genome for the long-term kleptoplast-retaining sea slug Elysia crispata morphotype clarki.</title>
        <authorList>
            <person name="Eastman K.E."/>
            <person name="Pendleton A.L."/>
            <person name="Shaikh M.A."/>
            <person name="Suttiyut T."/>
            <person name="Ogas R."/>
            <person name="Tomko P."/>
            <person name="Gavelis G."/>
            <person name="Widhalm J.R."/>
            <person name="Wisecaver J.H."/>
        </authorList>
    </citation>
    <scope>NUCLEOTIDE SEQUENCE</scope>
    <source>
        <strain evidence="1">ECLA1</strain>
    </source>
</reference>
<comment type="caution">
    <text evidence="1">The sequence shown here is derived from an EMBL/GenBank/DDBJ whole genome shotgun (WGS) entry which is preliminary data.</text>
</comment>
<organism evidence="1 2">
    <name type="scientific">Elysia crispata</name>
    <name type="common">lettuce slug</name>
    <dbReference type="NCBI Taxonomy" id="231223"/>
    <lineage>
        <taxon>Eukaryota</taxon>
        <taxon>Metazoa</taxon>
        <taxon>Spiralia</taxon>
        <taxon>Lophotrochozoa</taxon>
        <taxon>Mollusca</taxon>
        <taxon>Gastropoda</taxon>
        <taxon>Heterobranchia</taxon>
        <taxon>Euthyneura</taxon>
        <taxon>Panpulmonata</taxon>
        <taxon>Sacoglossa</taxon>
        <taxon>Placobranchoidea</taxon>
        <taxon>Plakobranchidae</taxon>
        <taxon>Elysia</taxon>
    </lineage>
</organism>
<evidence type="ECO:0000313" key="2">
    <source>
        <dbReference type="Proteomes" id="UP001283361"/>
    </source>
</evidence>
<sequence>MSKPCREKRGFRWLSGIRSRSDKFITLATKIGAVKVSVVRFGYHFSTLALSQRSLGESQHIVLEWRNCIGALEILIHQSRGTRMPLSVDIVHHIPTTGCYPEVIMDCPLQTNQRNVELRATQRLLTSLRPITGISNKSILVSIF</sequence>
<gene>
    <name evidence="1" type="ORF">RRG08_020855</name>
</gene>
<keyword evidence="2" id="KW-1185">Reference proteome</keyword>
<evidence type="ECO:0000313" key="1">
    <source>
        <dbReference type="EMBL" id="KAK3714599.1"/>
    </source>
</evidence>
<proteinExistence type="predicted"/>
<dbReference type="AlphaFoldDB" id="A0AAE0XVC9"/>
<accession>A0AAE0XVC9</accession>
<name>A0AAE0XVC9_9GAST</name>
<protein>
    <submittedName>
        <fullName evidence="1">Uncharacterized protein</fullName>
    </submittedName>
</protein>
<dbReference type="EMBL" id="JAWDGP010007534">
    <property type="protein sequence ID" value="KAK3714599.1"/>
    <property type="molecule type" value="Genomic_DNA"/>
</dbReference>
<dbReference type="Proteomes" id="UP001283361">
    <property type="component" value="Unassembled WGS sequence"/>
</dbReference>